<evidence type="ECO:0000256" key="7">
    <source>
        <dbReference type="SAM" id="Phobius"/>
    </source>
</evidence>
<feature type="transmembrane region" description="Helical" evidence="7">
    <location>
        <begin position="291"/>
        <end position="311"/>
    </location>
</feature>
<feature type="transmembrane region" description="Helical" evidence="7">
    <location>
        <begin position="370"/>
        <end position="388"/>
    </location>
</feature>
<dbReference type="CDD" id="cd17325">
    <property type="entry name" value="MFS_MdtG_SLC18_like"/>
    <property type="match status" value="1"/>
</dbReference>
<dbReference type="InterPro" id="IPR050171">
    <property type="entry name" value="MFS_Transporters"/>
</dbReference>
<feature type="transmembrane region" description="Helical" evidence="7">
    <location>
        <begin position="248"/>
        <end position="270"/>
    </location>
</feature>
<evidence type="ECO:0000256" key="5">
    <source>
        <dbReference type="ARBA" id="ARBA00022989"/>
    </source>
</evidence>
<dbReference type="InterPro" id="IPR005829">
    <property type="entry name" value="Sugar_transporter_CS"/>
</dbReference>
<dbReference type="GO" id="GO:0022857">
    <property type="term" value="F:transmembrane transporter activity"/>
    <property type="evidence" value="ECO:0007669"/>
    <property type="project" value="InterPro"/>
</dbReference>
<dbReference type="PANTHER" id="PTHR23517:SF3">
    <property type="entry name" value="INTEGRAL MEMBRANE TRANSPORT PROTEIN"/>
    <property type="match status" value="1"/>
</dbReference>
<dbReference type="Gene3D" id="1.20.1250.20">
    <property type="entry name" value="MFS general substrate transporter like domains"/>
    <property type="match status" value="2"/>
</dbReference>
<feature type="transmembrane region" description="Helical" evidence="7">
    <location>
        <begin position="38"/>
        <end position="57"/>
    </location>
</feature>
<sequence length="406" mass="42505">MRAQLFYAVYVPTFILSFCQGMLALLLPVYVIDLGLSFSLIGIVLGSYGIGTLIGDLPAGVIQDRIDNRLSMIIGICVMGLGMLALSLSMQFITLVMCGISIGAGAALWNVSRHAYLANNTLNASRGRAISIFGGVNRIGMFAGPITGGYLSAEIGMHTTFAFCGFVALLALIFPLMFVHDSLAEVSSRQRTSMALSYRRMFSYLRRNVWQITPAGFGMICAQTIRAGRQSIIPLYAASILGLEVDRIGLVMGTAAAVDMSMFYPAGLVMDRFGRKFAYVPSFLLQGLGMALIPLTGSFAALLAVTSLIGFGNGLGSGTMLTLGADLAPPKGEGMGAFLGLWRLIGDTGHTSAPIIVGTIADALSLVPSIYVIAVIGLGAGSILGLFVPETLKKGTTAGAEPAASG</sequence>
<feature type="domain" description="Major facilitator superfamily (MFS) profile" evidence="8">
    <location>
        <begin position="5"/>
        <end position="392"/>
    </location>
</feature>
<feature type="transmembrane region" description="Helical" evidence="7">
    <location>
        <begin position="132"/>
        <end position="153"/>
    </location>
</feature>
<keyword evidence="4 7" id="KW-0812">Transmembrane</keyword>
<evidence type="ECO:0000259" key="8">
    <source>
        <dbReference type="PROSITE" id="PS50850"/>
    </source>
</evidence>
<dbReference type="InterPro" id="IPR036259">
    <property type="entry name" value="MFS_trans_sf"/>
</dbReference>
<dbReference type="PROSITE" id="PS00216">
    <property type="entry name" value="SUGAR_TRANSPORT_1"/>
    <property type="match status" value="1"/>
</dbReference>
<dbReference type="InterPro" id="IPR011701">
    <property type="entry name" value="MFS"/>
</dbReference>
<dbReference type="PROSITE" id="PS50850">
    <property type="entry name" value="MFS"/>
    <property type="match status" value="1"/>
</dbReference>
<evidence type="ECO:0000256" key="1">
    <source>
        <dbReference type="ARBA" id="ARBA00004651"/>
    </source>
</evidence>
<dbReference type="GO" id="GO:0005886">
    <property type="term" value="C:plasma membrane"/>
    <property type="evidence" value="ECO:0007669"/>
    <property type="project" value="UniProtKB-SubCell"/>
</dbReference>
<evidence type="ECO:0000256" key="3">
    <source>
        <dbReference type="ARBA" id="ARBA00022475"/>
    </source>
</evidence>
<dbReference type="Pfam" id="PF07690">
    <property type="entry name" value="MFS_1"/>
    <property type="match status" value="1"/>
</dbReference>
<comment type="caution">
    <text evidence="9">The sequence shown here is derived from an EMBL/GenBank/DDBJ whole genome shotgun (WGS) entry which is preliminary data.</text>
</comment>
<gene>
    <name evidence="9" type="ORF">F4Y42_19155</name>
</gene>
<protein>
    <submittedName>
        <fullName evidence="9">MFS transporter</fullName>
    </submittedName>
</protein>
<dbReference type="AlphaFoldDB" id="A0A6B0YWY0"/>
<dbReference type="EMBL" id="VXRG01000159">
    <property type="protein sequence ID" value="MXY95560.1"/>
    <property type="molecule type" value="Genomic_DNA"/>
</dbReference>
<reference evidence="9" key="1">
    <citation type="submission" date="2019-09" db="EMBL/GenBank/DDBJ databases">
        <title>Characterisation of the sponge microbiome using genome-centric metagenomics.</title>
        <authorList>
            <person name="Engelberts J.P."/>
            <person name="Robbins S.J."/>
            <person name="De Goeij J.M."/>
            <person name="Aranda M."/>
            <person name="Bell S.C."/>
            <person name="Webster N.S."/>
        </authorList>
    </citation>
    <scope>NUCLEOTIDE SEQUENCE</scope>
    <source>
        <strain evidence="9">SB0664_bin_27</strain>
    </source>
</reference>
<keyword evidence="2" id="KW-0813">Transport</keyword>
<proteinExistence type="predicted"/>
<keyword evidence="5 7" id="KW-1133">Transmembrane helix</keyword>
<dbReference type="SUPFAM" id="SSF103473">
    <property type="entry name" value="MFS general substrate transporter"/>
    <property type="match status" value="1"/>
</dbReference>
<feature type="transmembrane region" description="Helical" evidence="7">
    <location>
        <begin position="92"/>
        <end position="111"/>
    </location>
</feature>
<name>A0A6B0YWY0_9CHLR</name>
<accession>A0A6B0YWY0</accession>
<comment type="subcellular location">
    <subcellularLocation>
        <location evidence="1">Cell membrane</location>
        <topology evidence="1">Multi-pass membrane protein</topology>
    </subcellularLocation>
</comment>
<keyword evidence="3" id="KW-1003">Cell membrane</keyword>
<evidence type="ECO:0000256" key="2">
    <source>
        <dbReference type="ARBA" id="ARBA00022448"/>
    </source>
</evidence>
<dbReference type="PANTHER" id="PTHR23517">
    <property type="entry name" value="RESISTANCE PROTEIN MDTM, PUTATIVE-RELATED-RELATED"/>
    <property type="match status" value="1"/>
</dbReference>
<organism evidence="9">
    <name type="scientific">Caldilineaceae bacterium SB0664_bin_27</name>
    <dbReference type="NCBI Taxonomy" id="2605260"/>
    <lineage>
        <taxon>Bacteria</taxon>
        <taxon>Bacillati</taxon>
        <taxon>Chloroflexota</taxon>
        <taxon>Caldilineae</taxon>
        <taxon>Caldilineales</taxon>
        <taxon>Caldilineaceae</taxon>
    </lineage>
</organism>
<feature type="transmembrane region" description="Helical" evidence="7">
    <location>
        <begin position="209"/>
        <end position="228"/>
    </location>
</feature>
<evidence type="ECO:0000256" key="4">
    <source>
        <dbReference type="ARBA" id="ARBA00022692"/>
    </source>
</evidence>
<evidence type="ECO:0000313" key="9">
    <source>
        <dbReference type="EMBL" id="MXY95560.1"/>
    </source>
</evidence>
<evidence type="ECO:0000256" key="6">
    <source>
        <dbReference type="ARBA" id="ARBA00023136"/>
    </source>
</evidence>
<dbReference type="InterPro" id="IPR020846">
    <property type="entry name" value="MFS_dom"/>
</dbReference>
<feature type="transmembrane region" description="Helical" evidence="7">
    <location>
        <begin position="69"/>
        <end position="86"/>
    </location>
</feature>
<keyword evidence="6 7" id="KW-0472">Membrane</keyword>
<feature type="transmembrane region" description="Helical" evidence="7">
    <location>
        <begin position="159"/>
        <end position="179"/>
    </location>
</feature>
<feature type="transmembrane region" description="Helical" evidence="7">
    <location>
        <begin position="7"/>
        <end position="32"/>
    </location>
</feature>